<gene>
    <name evidence="4" type="ORF">ACE11A_14195</name>
</gene>
<keyword evidence="5" id="KW-1185">Reference proteome</keyword>
<protein>
    <recommendedName>
        <fullName evidence="3">DUF8017 domain-containing protein</fullName>
    </recommendedName>
</protein>
<evidence type="ECO:0000256" key="2">
    <source>
        <dbReference type="SAM" id="Phobius"/>
    </source>
</evidence>
<name>A0ABV4ZR58_9ACTN</name>
<evidence type="ECO:0000259" key="3">
    <source>
        <dbReference type="Pfam" id="PF26056"/>
    </source>
</evidence>
<feature type="domain" description="DUF8017" evidence="3">
    <location>
        <begin position="101"/>
        <end position="294"/>
    </location>
</feature>
<dbReference type="RefSeq" id="WP_375063452.1">
    <property type="nucleotide sequence ID" value="NZ_JBHGBT010000011.1"/>
</dbReference>
<proteinExistence type="predicted"/>
<reference evidence="4 5" key="1">
    <citation type="submission" date="2024-09" db="EMBL/GenBank/DDBJ databases">
        <title>Draft genome sequence of multifaceted antimicrobials producing Streptomyces sp. strain FH1.</title>
        <authorList>
            <person name="Hassan F."/>
            <person name="Ali H."/>
            <person name="Hassan N."/>
            <person name="Nawaz A."/>
        </authorList>
    </citation>
    <scope>NUCLEOTIDE SEQUENCE [LARGE SCALE GENOMIC DNA]</scope>
    <source>
        <strain evidence="4 5">FH1</strain>
    </source>
</reference>
<dbReference type="InterPro" id="IPR058330">
    <property type="entry name" value="DUF8017"/>
</dbReference>
<dbReference type="EMBL" id="JBHGBT010000011">
    <property type="protein sequence ID" value="MFB4195506.1"/>
    <property type="molecule type" value="Genomic_DNA"/>
</dbReference>
<feature type="transmembrane region" description="Helical" evidence="2">
    <location>
        <begin position="46"/>
        <end position="67"/>
    </location>
</feature>
<feature type="region of interest" description="Disordered" evidence="1">
    <location>
        <begin position="1"/>
        <end position="40"/>
    </location>
</feature>
<keyword evidence="2" id="KW-0812">Transmembrane</keyword>
<feature type="compositionally biased region" description="Basic and acidic residues" evidence="1">
    <location>
        <begin position="87"/>
        <end position="98"/>
    </location>
</feature>
<evidence type="ECO:0000313" key="5">
    <source>
        <dbReference type="Proteomes" id="UP001577267"/>
    </source>
</evidence>
<feature type="region of interest" description="Disordered" evidence="1">
    <location>
        <begin position="70"/>
        <end position="98"/>
    </location>
</feature>
<accession>A0ABV4ZR58</accession>
<dbReference type="Pfam" id="PF26056">
    <property type="entry name" value="DUF8017"/>
    <property type="match status" value="1"/>
</dbReference>
<evidence type="ECO:0000256" key="1">
    <source>
        <dbReference type="SAM" id="MobiDB-lite"/>
    </source>
</evidence>
<keyword evidence="2" id="KW-1133">Transmembrane helix</keyword>
<evidence type="ECO:0000313" key="4">
    <source>
        <dbReference type="EMBL" id="MFB4195506.1"/>
    </source>
</evidence>
<keyword evidence="2" id="KW-0472">Membrane</keyword>
<comment type="caution">
    <text evidence="4">The sequence shown here is derived from an EMBL/GenBank/DDBJ whole genome shotgun (WGS) entry which is preliminary data.</text>
</comment>
<dbReference type="Proteomes" id="UP001577267">
    <property type="component" value="Unassembled WGS sequence"/>
</dbReference>
<sequence>MRPEGQQPRGGPPTAGGYPHAWHGPGYAPTALTSPPPRRPRRTGTVLAVVLAAAVVGAAAATTALVLRGGDGSSDGGEENPVGARPAPDDPRRSMVERPDPVVAPDWRVQTNADKHSAFDVPPEWKTNSEDTYVGYNDHREGANPEDLLVAMSGPSEYLYGWCAEADNPSARAMAGTKAGQGASGTEEAARNEAMNWVLAAYDQERLGTFEITEPEPFTSEHGITGHTVTATVTDLAENPHEPCEPPEGGKTVTFSFIDAAGDLATWVLLTDTGFPEEPSQETIDAMMNSLRPYAVD</sequence>
<organism evidence="4 5">
    <name type="scientific">Streptomyces carpaticus</name>
    <dbReference type="NCBI Taxonomy" id="285558"/>
    <lineage>
        <taxon>Bacteria</taxon>
        <taxon>Bacillati</taxon>
        <taxon>Actinomycetota</taxon>
        <taxon>Actinomycetes</taxon>
        <taxon>Kitasatosporales</taxon>
        <taxon>Streptomycetaceae</taxon>
        <taxon>Streptomyces</taxon>
    </lineage>
</organism>